<dbReference type="GO" id="GO:0051536">
    <property type="term" value="F:iron-sulfur cluster binding"/>
    <property type="evidence" value="ECO:0007669"/>
    <property type="project" value="UniProtKB-KW"/>
</dbReference>
<accession>A0AA51UFR5</accession>
<dbReference type="Gene3D" id="3.80.30.20">
    <property type="entry name" value="tm_1862 like domain"/>
    <property type="match status" value="1"/>
</dbReference>
<dbReference type="AlphaFoldDB" id="A0AA51UFR5"/>
<comment type="cofactor">
    <cofactor evidence="1">
        <name>[4Fe-4S] cluster</name>
        <dbReference type="ChEBI" id="CHEBI:49883"/>
    </cofactor>
</comment>
<evidence type="ECO:0000256" key="1">
    <source>
        <dbReference type="ARBA" id="ARBA00001966"/>
    </source>
</evidence>
<dbReference type="SMART" id="SM00729">
    <property type="entry name" value="Elp3"/>
    <property type="match status" value="1"/>
</dbReference>
<keyword evidence="4" id="KW-0408">Iron</keyword>
<evidence type="ECO:0000313" key="9">
    <source>
        <dbReference type="Proteomes" id="UP001183006"/>
    </source>
</evidence>
<dbReference type="InterPro" id="IPR023404">
    <property type="entry name" value="rSAM_horseshoe"/>
</dbReference>
<evidence type="ECO:0000259" key="6">
    <source>
        <dbReference type="PROSITE" id="PS51332"/>
    </source>
</evidence>
<organism evidence="8 9">
    <name type="scientific">Methanolobus mangrovi</name>
    <dbReference type="NCBI Taxonomy" id="3072977"/>
    <lineage>
        <taxon>Archaea</taxon>
        <taxon>Methanobacteriati</taxon>
        <taxon>Methanobacteriota</taxon>
        <taxon>Stenosarchaea group</taxon>
        <taxon>Methanomicrobia</taxon>
        <taxon>Methanosarcinales</taxon>
        <taxon>Methanosarcinaceae</taxon>
        <taxon>Methanolobus</taxon>
    </lineage>
</organism>
<dbReference type="RefSeq" id="WP_309307912.1">
    <property type="nucleotide sequence ID" value="NZ_CP133594.1"/>
</dbReference>
<dbReference type="PROSITE" id="PS51918">
    <property type="entry name" value="RADICAL_SAM"/>
    <property type="match status" value="1"/>
</dbReference>
<evidence type="ECO:0000313" key="8">
    <source>
        <dbReference type="EMBL" id="WMW22119.1"/>
    </source>
</evidence>
<dbReference type="SUPFAM" id="SSF102114">
    <property type="entry name" value="Radical SAM enzymes"/>
    <property type="match status" value="1"/>
</dbReference>
<reference evidence="8" key="1">
    <citation type="submission" date="2023-08" db="EMBL/GenBank/DDBJ databases">
        <title>Methanolobus mangrovi sp. nov. and Methanolobus sediminis sp. nov, two novel methylotrophic methanogens isolated from mangrove sediments in China.</title>
        <authorList>
            <person name="Zhou J."/>
        </authorList>
    </citation>
    <scope>NUCLEOTIDE SEQUENCE</scope>
    <source>
        <strain evidence="8">FTZ2</strain>
    </source>
</reference>
<dbReference type="PANTHER" id="PTHR43409">
    <property type="entry name" value="ANAEROBIC MAGNESIUM-PROTOPORPHYRIN IX MONOMETHYL ESTER CYCLASE-RELATED"/>
    <property type="match status" value="1"/>
</dbReference>
<protein>
    <submittedName>
        <fullName evidence="8">TIGR04013 family B12-binding domain/radical SAM domain-containing protein</fullName>
    </submittedName>
</protein>
<dbReference type="InterPro" id="IPR006638">
    <property type="entry name" value="Elp3/MiaA/NifB-like_rSAM"/>
</dbReference>
<dbReference type="InterPro" id="IPR058240">
    <property type="entry name" value="rSAM_sf"/>
</dbReference>
<dbReference type="InterPro" id="IPR006158">
    <property type="entry name" value="Cobalamin-bd"/>
</dbReference>
<dbReference type="CDD" id="cd02068">
    <property type="entry name" value="radical_SAM_B12_BD"/>
    <property type="match status" value="1"/>
</dbReference>
<dbReference type="Pfam" id="PF04055">
    <property type="entry name" value="Radical_SAM"/>
    <property type="match status" value="1"/>
</dbReference>
<feature type="domain" description="Radical SAM core" evidence="7">
    <location>
        <begin position="137"/>
        <end position="376"/>
    </location>
</feature>
<dbReference type="GeneID" id="84230918"/>
<dbReference type="InterPro" id="IPR007197">
    <property type="entry name" value="rSAM"/>
</dbReference>
<dbReference type="SFLD" id="SFLDG01082">
    <property type="entry name" value="B12-binding_domain_containing"/>
    <property type="match status" value="1"/>
</dbReference>
<keyword evidence="3" id="KW-0479">Metal-binding</keyword>
<evidence type="ECO:0000256" key="2">
    <source>
        <dbReference type="ARBA" id="ARBA00022691"/>
    </source>
</evidence>
<dbReference type="PROSITE" id="PS51332">
    <property type="entry name" value="B12_BINDING"/>
    <property type="match status" value="1"/>
</dbReference>
<dbReference type="PANTHER" id="PTHR43409:SF17">
    <property type="entry name" value="METHYLTHIOTRANSFERASE MJ0865-RELATED"/>
    <property type="match status" value="1"/>
</dbReference>
<gene>
    <name evidence="8" type="ORF">RE476_12215</name>
</gene>
<dbReference type="EMBL" id="CP133594">
    <property type="protein sequence ID" value="WMW22119.1"/>
    <property type="molecule type" value="Genomic_DNA"/>
</dbReference>
<dbReference type="InterPro" id="IPR051198">
    <property type="entry name" value="BchE-like"/>
</dbReference>
<sequence>MDVCFRWNKKNAYSLAALAPLLPGALKVKAPHDGIMIYSFATRQADSVFQEVKKANTESIFIAGGPHPSGAAEETLEHFDYVVVGEGEETLPELIETIASGKDVSRVKGIAYKDNAGKTVFTDKRDPVDLDKYPCFDPNTLMSPLEISRGCPFRCKYCQTPRLFGNKMRHRSVDSIMKFVEYYKDLRFTSSNALAYGSDGIHPRLDKVEKLLSTLHEYGDRNIFFGTFPSEVRPEFVTNESLELITKYCTNTKVSLGAQSGSDRILRSILRGHTVDDVVHSIELCFDHGITPIVDFMVGFPDETEEEQDMSLELIQWICKKGGHVHSHYLTPLPGTPYADIKTSPVSDRYRKVLGKMALEGKVTGSWNETHSSRRS</sequence>
<dbReference type="GO" id="GO:0046872">
    <property type="term" value="F:metal ion binding"/>
    <property type="evidence" value="ECO:0007669"/>
    <property type="project" value="UniProtKB-KW"/>
</dbReference>
<evidence type="ECO:0000259" key="7">
    <source>
        <dbReference type="PROSITE" id="PS51918"/>
    </source>
</evidence>
<dbReference type="InterPro" id="IPR023980">
    <property type="entry name" value="CHP04013_B12-bd/rSAM"/>
</dbReference>
<keyword evidence="2" id="KW-0949">S-adenosyl-L-methionine</keyword>
<dbReference type="Gene3D" id="3.40.50.280">
    <property type="entry name" value="Cobalamin-binding domain"/>
    <property type="match status" value="1"/>
</dbReference>
<dbReference type="GO" id="GO:0031419">
    <property type="term" value="F:cobalamin binding"/>
    <property type="evidence" value="ECO:0007669"/>
    <property type="project" value="InterPro"/>
</dbReference>
<feature type="domain" description="B12-binding" evidence="6">
    <location>
        <begin position="1"/>
        <end position="105"/>
    </location>
</feature>
<dbReference type="NCBIfam" id="TIGR04013">
    <property type="entry name" value="B12_SAM_MJ_1487"/>
    <property type="match status" value="1"/>
</dbReference>
<evidence type="ECO:0000256" key="4">
    <source>
        <dbReference type="ARBA" id="ARBA00023004"/>
    </source>
</evidence>
<evidence type="ECO:0000256" key="5">
    <source>
        <dbReference type="ARBA" id="ARBA00023014"/>
    </source>
</evidence>
<keyword evidence="5" id="KW-0411">Iron-sulfur</keyword>
<proteinExistence type="predicted"/>
<dbReference type="CDD" id="cd01335">
    <property type="entry name" value="Radical_SAM"/>
    <property type="match status" value="1"/>
</dbReference>
<name>A0AA51UFR5_9EURY</name>
<dbReference type="Pfam" id="PF02310">
    <property type="entry name" value="B12-binding"/>
    <property type="match status" value="1"/>
</dbReference>
<dbReference type="SFLD" id="SFLDS00029">
    <property type="entry name" value="Radical_SAM"/>
    <property type="match status" value="1"/>
</dbReference>
<dbReference type="GO" id="GO:0003824">
    <property type="term" value="F:catalytic activity"/>
    <property type="evidence" value="ECO:0007669"/>
    <property type="project" value="InterPro"/>
</dbReference>
<dbReference type="Proteomes" id="UP001183006">
    <property type="component" value="Chromosome"/>
</dbReference>
<dbReference type="KEGG" id="mmav:RE476_12215"/>
<evidence type="ECO:0000256" key="3">
    <source>
        <dbReference type="ARBA" id="ARBA00022723"/>
    </source>
</evidence>
<keyword evidence="9" id="KW-1185">Reference proteome</keyword>